<dbReference type="EMBL" id="CP042185">
    <property type="protein sequence ID" value="QDS68162.1"/>
    <property type="molecule type" value="Genomic_DNA"/>
</dbReference>
<evidence type="ECO:0000313" key="4">
    <source>
        <dbReference type="Proteomes" id="UP000316270"/>
    </source>
</evidence>
<keyword evidence="4" id="KW-1185">Reference proteome</keyword>
<feature type="compositionally biased region" description="Low complexity" evidence="1">
    <location>
        <begin position="183"/>
        <end position="195"/>
    </location>
</feature>
<protein>
    <recommendedName>
        <fullName evidence="2">DUF1989 domain-containing protein</fullName>
    </recommendedName>
</protein>
<feature type="domain" description="DUF1989" evidence="2">
    <location>
        <begin position="317"/>
        <end position="457"/>
    </location>
</feature>
<organism evidence="3 4">
    <name type="scientific">Venturia effusa</name>
    <dbReference type="NCBI Taxonomy" id="50376"/>
    <lineage>
        <taxon>Eukaryota</taxon>
        <taxon>Fungi</taxon>
        <taxon>Dikarya</taxon>
        <taxon>Ascomycota</taxon>
        <taxon>Pezizomycotina</taxon>
        <taxon>Dothideomycetes</taxon>
        <taxon>Pleosporomycetidae</taxon>
        <taxon>Venturiales</taxon>
        <taxon>Venturiaceae</taxon>
        <taxon>Venturia</taxon>
    </lineage>
</organism>
<evidence type="ECO:0000259" key="2">
    <source>
        <dbReference type="Pfam" id="PF09347"/>
    </source>
</evidence>
<proteinExistence type="predicted"/>
<dbReference type="Pfam" id="PF09347">
    <property type="entry name" value="DUF1989"/>
    <property type="match status" value="1"/>
</dbReference>
<feature type="compositionally biased region" description="Polar residues" evidence="1">
    <location>
        <begin position="553"/>
        <end position="565"/>
    </location>
</feature>
<feature type="compositionally biased region" description="Basic and acidic residues" evidence="1">
    <location>
        <begin position="506"/>
        <end position="517"/>
    </location>
</feature>
<evidence type="ECO:0000313" key="3">
    <source>
        <dbReference type="EMBL" id="QDS68162.1"/>
    </source>
</evidence>
<gene>
    <name evidence="3" type="ORF">FKW77_010378</name>
</gene>
<evidence type="ECO:0000256" key="1">
    <source>
        <dbReference type="SAM" id="MobiDB-lite"/>
    </source>
</evidence>
<dbReference type="AlphaFoldDB" id="A0A517KXQ6"/>
<dbReference type="InterPro" id="IPR018959">
    <property type="entry name" value="DUF1989"/>
</dbReference>
<name>A0A517KXQ6_9PEZI</name>
<reference evidence="3 4" key="1">
    <citation type="submission" date="2019-07" db="EMBL/GenBank/DDBJ databases">
        <title>Finished genome of Venturia effusa.</title>
        <authorList>
            <person name="Young C.A."/>
            <person name="Cox M.P."/>
            <person name="Ganley A.R.D."/>
            <person name="David W.J."/>
        </authorList>
    </citation>
    <scope>NUCLEOTIDE SEQUENCE [LARGE SCALE GENOMIC DNA]</scope>
    <source>
        <strain evidence="4">albino</strain>
    </source>
</reference>
<feature type="compositionally biased region" description="Basic and acidic residues" evidence="1">
    <location>
        <begin position="61"/>
        <end position="147"/>
    </location>
</feature>
<dbReference type="OrthoDB" id="504708at2759"/>
<accession>A0A517KXQ6</accession>
<feature type="region of interest" description="Disordered" evidence="1">
    <location>
        <begin position="506"/>
        <end position="585"/>
    </location>
</feature>
<sequence>MGPKATPKDATSIGDKQTIQARHGVATFVPKGHMIKIINTYGKQVVDTWAFALGDAPEDGDIQRDEEMVKEDGKGAEEGVKEKKIEKKKVDEEKPKEKVEEKKVEAPNEKVEGKKAEPSTEEKVKEADETKKVTEKTMDAIEEKGEEVTDSATKVSEKVPEKLPSNAKKGWSSYLPSVRRNAKAPSTSPTKAASSKETEGEEAMAKSWSSYLPSIGGSGKEKGDNTNSQSKGWSSYIPSGVGFSSYMPPKGTLSGFAATHARDPTKSYAEQLYDFSKTPVGAAGLSAATGSGYAGSLYAAYKAYDSIAGSTSVPGMEYMSMMHTRASTLHISPRVNDTLVSNLRAPLMTLVEDTSPGIHDTLIAACDPQRYKELGAEDWERHGSCSENLVLALNEINEKSGLKGSKAIGRDVTVNSVPAPLNLFMNIPWTQEGDVSFEEPKGKRGDYVKFRAERDLVVVMSACPQDILDINGRKPMVAHFVVESPSPEDVKKAEEKEAEAQRVLEKAKLRQEKEKATKKAPTAKSKPASSAPRRDSTSAAPTPKKAEARPSVADSQAPSTTSNSPKPGRKAPKKLEKRGSVAPKS</sequence>
<feature type="compositionally biased region" description="Low complexity" evidence="1">
    <location>
        <begin position="519"/>
        <end position="531"/>
    </location>
</feature>
<feature type="region of interest" description="Disordered" evidence="1">
    <location>
        <begin position="56"/>
        <end position="231"/>
    </location>
</feature>
<dbReference type="PANTHER" id="PTHR31527:SF0">
    <property type="entry name" value="RE64534P"/>
    <property type="match status" value="1"/>
</dbReference>
<dbReference type="PANTHER" id="PTHR31527">
    <property type="entry name" value="RE64534P"/>
    <property type="match status" value="1"/>
</dbReference>
<dbReference type="Proteomes" id="UP000316270">
    <property type="component" value="Chromosome 1"/>
</dbReference>